<sequence length="292" mass="33328">MNHDEQSPQHVDESFPQGNISPTHSEVMRSQSSALPPQKGRARWSITDTLVLIAAKHIERETQSNGGAMKKAISSSEKWKIVQKYCVAHGLNRTPNQCRDRWEHIQPDFKKIRDYEANIPSGHDSYWTMTVQERNDKKLPPKYPEEVFHSMEVNFGQDRAINPGNITIDSSDPNHMADEVSTPNENEKYYESQTPKEVAETQSTGKKRKAISKATGLKDTLVENNKSVITTLQMAEEGRMKRHEKDCSMLEQRMQMENANEERLIKIEEQKINVQVNLVSALNSIGQAMIKI</sequence>
<proteinExistence type="predicted"/>
<dbReference type="OMA" id="ANDFEMI"/>
<dbReference type="Proteomes" id="UP000824469">
    <property type="component" value="Unassembled WGS sequence"/>
</dbReference>
<dbReference type="AlphaFoldDB" id="A0AA38LLB3"/>
<accession>A0AA38LLB3</accession>
<feature type="non-terminal residue" evidence="4">
    <location>
        <position position="292"/>
    </location>
</feature>
<dbReference type="InterPro" id="IPR001005">
    <property type="entry name" value="SANT/Myb"/>
</dbReference>
<name>A0AA38LLB3_TAXCH</name>
<feature type="region of interest" description="Disordered" evidence="2">
    <location>
        <begin position="1"/>
        <end position="41"/>
    </location>
</feature>
<evidence type="ECO:0000256" key="1">
    <source>
        <dbReference type="SAM" id="Coils"/>
    </source>
</evidence>
<feature type="region of interest" description="Disordered" evidence="2">
    <location>
        <begin position="166"/>
        <end position="205"/>
    </location>
</feature>
<evidence type="ECO:0000259" key="3">
    <source>
        <dbReference type="PROSITE" id="PS50090"/>
    </source>
</evidence>
<dbReference type="Pfam" id="PF13837">
    <property type="entry name" value="Myb_DNA-bind_4"/>
    <property type="match status" value="1"/>
</dbReference>
<evidence type="ECO:0000313" key="4">
    <source>
        <dbReference type="EMBL" id="KAH9327964.1"/>
    </source>
</evidence>
<dbReference type="InterPro" id="IPR044822">
    <property type="entry name" value="Myb_DNA-bind_4"/>
</dbReference>
<keyword evidence="5" id="KW-1185">Reference proteome</keyword>
<dbReference type="Gene3D" id="1.10.10.60">
    <property type="entry name" value="Homeodomain-like"/>
    <property type="match status" value="1"/>
</dbReference>
<dbReference type="EMBL" id="JAHRHJ020000001">
    <property type="protein sequence ID" value="KAH9327964.1"/>
    <property type="molecule type" value="Genomic_DNA"/>
</dbReference>
<dbReference type="PROSITE" id="PS50090">
    <property type="entry name" value="MYB_LIKE"/>
    <property type="match status" value="1"/>
</dbReference>
<reference evidence="4 5" key="1">
    <citation type="journal article" date="2021" name="Nat. Plants">
        <title>The Taxus genome provides insights into paclitaxel biosynthesis.</title>
        <authorList>
            <person name="Xiong X."/>
            <person name="Gou J."/>
            <person name="Liao Q."/>
            <person name="Li Y."/>
            <person name="Zhou Q."/>
            <person name="Bi G."/>
            <person name="Li C."/>
            <person name="Du R."/>
            <person name="Wang X."/>
            <person name="Sun T."/>
            <person name="Guo L."/>
            <person name="Liang H."/>
            <person name="Lu P."/>
            <person name="Wu Y."/>
            <person name="Zhang Z."/>
            <person name="Ro D.K."/>
            <person name="Shang Y."/>
            <person name="Huang S."/>
            <person name="Yan J."/>
        </authorList>
    </citation>
    <scope>NUCLEOTIDE SEQUENCE [LARGE SCALE GENOMIC DNA]</scope>
    <source>
        <strain evidence="4">Ta-2019</strain>
    </source>
</reference>
<feature type="compositionally biased region" description="Polar residues" evidence="2">
    <location>
        <begin position="16"/>
        <end position="35"/>
    </location>
</feature>
<feature type="domain" description="Myb-like" evidence="3">
    <location>
        <begin position="36"/>
        <end position="106"/>
    </location>
</feature>
<evidence type="ECO:0000256" key="2">
    <source>
        <dbReference type="SAM" id="MobiDB-lite"/>
    </source>
</evidence>
<feature type="compositionally biased region" description="Basic and acidic residues" evidence="2">
    <location>
        <begin position="1"/>
        <end position="13"/>
    </location>
</feature>
<evidence type="ECO:0000313" key="5">
    <source>
        <dbReference type="Proteomes" id="UP000824469"/>
    </source>
</evidence>
<protein>
    <recommendedName>
        <fullName evidence="3">Myb-like domain-containing protein</fullName>
    </recommendedName>
</protein>
<feature type="coiled-coil region" evidence="1">
    <location>
        <begin position="240"/>
        <end position="271"/>
    </location>
</feature>
<keyword evidence="1" id="KW-0175">Coiled coil</keyword>
<organism evidence="4 5">
    <name type="scientific">Taxus chinensis</name>
    <name type="common">Chinese yew</name>
    <name type="synonym">Taxus wallichiana var. chinensis</name>
    <dbReference type="NCBI Taxonomy" id="29808"/>
    <lineage>
        <taxon>Eukaryota</taxon>
        <taxon>Viridiplantae</taxon>
        <taxon>Streptophyta</taxon>
        <taxon>Embryophyta</taxon>
        <taxon>Tracheophyta</taxon>
        <taxon>Spermatophyta</taxon>
        <taxon>Pinopsida</taxon>
        <taxon>Pinidae</taxon>
        <taxon>Conifers II</taxon>
        <taxon>Cupressales</taxon>
        <taxon>Taxaceae</taxon>
        <taxon>Taxus</taxon>
    </lineage>
</organism>
<dbReference type="PANTHER" id="PTHR33492:SF11">
    <property type="entry name" value="OS04G0670900 PROTEIN"/>
    <property type="match status" value="1"/>
</dbReference>
<dbReference type="PANTHER" id="PTHR33492">
    <property type="entry name" value="OSJNBA0043A12.37 PROTEIN-RELATED"/>
    <property type="match status" value="1"/>
</dbReference>
<comment type="caution">
    <text evidence="4">The sequence shown here is derived from an EMBL/GenBank/DDBJ whole genome shotgun (WGS) entry which is preliminary data.</text>
</comment>
<feature type="compositionally biased region" description="Polar residues" evidence="2">
    <location>
        <begin position="191"/>
        <end position="204"/>
    </location>
</feature>
<gene>
    <name evidence="4" type="ORF">KI387_000072</name>
</gene>